<feature type="domain" description="LamG-like jellyroll fold" evidence="4">
    <location>
        <begin position="88"/>
        <end position="225"/>
    </location>
</feature>
<evidence type="ECO:0000259" key="4">
    <source>
        <dbReference type="SMART" id="SM00560"/>
    </source>
</evidence>
<dbReference type="STRING" id="1851148.SMSP2_01420"/>
<dbReference type="Pfam" id="PF13385">
    <property type="entry name" value="Laminin_G_3"/>
    <property type="match status" value="1"/>
</dbReference>
<reference evidence="6" key="1">
    <citation type="submission" date="2017-02" db="EMBL/GenBank/DDBJ databases">
        <title>Comparative genomics and description of representatives of a novel lineage of planctomycetes thriving in anoxic sediments.</title>
        <authorList>
            <person name="Spring S."/>
            <person name="Bunk B."/>
            <person name="Sproer C."/>
        </authorList>
    </citation>
    <scope>NUCLEOTIDE SEQUENCE [LARGE SCALE GENOMIC DNA]</scope>
    <source>
        <strain evidence="6">SM-Chi-D1</strain>
    </source>
</reference>
<sequence length="261" mass="26863" precursor="true">MLKKISLVVLMCLAAAAVNANLVAYYSFDNAASLVTDDSGNGSDLQNNQGNPAAATSGQVNGAAYFDGVDDLYDIKLSDTDPAIYPDGAFSVSTWVRPDTTASGVAVSRPAASNSGGFALITDGTPATWRVTVYPDYDQVNSGVQVAAEQWAHIVYTFAPDGAGVDGLYNGTASLYVDGTLANSGTAAYQQGGFRFGLGGRGNNSAFFGGAIDEFAIFGSALTADEVAGLADGTYTPITVPEPATMLLVGVGMLFGRTRRS</sequence>
<feature type="chain" id="PRO_5013202000" description="LamG-like jellyroll fold domain-containing protein" evidence="3">
    <location>
        <begin position="21"/>
        <end position="261"/>
    </location>
</feature>
<evidence type="ECO:0000256" key="3">
    <source>
        <dbReference type="SAM" id="SignalP"/>
    </source>
</evidence>
<dbReference type="SUPFAM" id="SSF49899">
    <property type="entry name" value="Concanavalin A-like lectins/glucanases"/>
    <property type="match status" value="1"/>
</dbReference>
<gene>
    <name evidence="5" type="ORF">SMSP2_01420</name>
</gene>
<feature type="signal peptide" evidence="3">
    <location>
        <begin position="1"/>
        <end position="20"/>
    </location>
</feature>
<dbReference type="KEGG" id="pbas:SMSP2_01420"/>
<dbReference type="Pfam" id="PF07589">
    <property type="entry name" value="PEP-CTERM"/>
    <property type="match status" value="1"/>
</dbReference>
<organism evidence="5 6">
    <name type="scientific">Limihaloglobus sulfuriphilus</name>
    <dbReference type="NCBI Taxonomy" id="1851148"/>
    <lineage>
        <taxon>Bacteria</taxon>
        <taxon>Pseudomonadati</taxon>
        <taxon>Planctomycetota</taxon>
        <taxon>Phycisphaerae</taxon>
        <taxon>Sedimentisphaerales</taxon>
        <taxon>Sedimentisphaeraceae</taxon>
        <taxon>Limihaloglobus</taxon>
    </lineage>
</organism>
<dbReference type="SMART" id="SM00560">
    <property type="entry name" value="LamGL"/>
    <property type="match status" value="1"/>
</dbReference>
<dbReference type="AlphaFoldDB" id="A0A1Q2MED1"/>
<dbReference type="InterPro" id="IPR006558">
    <property type="entry name" value="LamG-like"/>
</dbReference>
<evidence type="ECO:0000256" key="2">
    <source>
        <dbReference type="ARBA" id="ARBA00023157"/>
    </source>
</evidence>
<keyword evidence="1 3" id="KW-0732">Signal</keyword>
<protein>
    <recommendedName>
        <fullName evidence="4">LamG-like jellyroll fold domain-containing protein</fullName>
    </recommendedName>
</protein>
<dbReference type="OrthoDB" id="235808at2"/>
<evidence type="ECO:0000313" key="6">
    <source>
        <dbReference type="Proteomes" id="UP000188181"/>
    </source>
</evidence>
<keyword evidence="6" id="KW-1185">Reference proteome</keyword>
<dbReference type="RefSeq" id="WP_146684836.1">
    <property type="nucleotide sequence ID" value="NZ_CP019646.1"/>
</dbReference>
<dbReference type="NCBIfam" id="TIGR02595">
    <property type="entry name" value="PEP_CTERM"/>
    <property type="match status" value="1"/>
</dbReference>
<dbReference type="Proteomes" id="UP000188181">
    <property type="component" value="Chromosome"/>
</dbReference>
<proteinExistence type="predicted"/>
<dbReference type="InterPro" id="IPR013424">
    <property type="entry name" value="Ice-binding_C"/>
</dbReference>
<evidence type="ECO:0000313" key="5">
    <source>
        <dbReference type="EMBL" id="AQQ71056.1"/>
    </source>
</evidence>
<keyword evidence="2" id="KW-1015">Disulfide bond</keyword>
<dbReference type="Gene3D" id="2.60.120.200">
    <property type="match status" value="1"/>
</dbReference>
<dbReference type="EMBL" id="CP019646">
    <property type="protein sequence ID" value="AQQ71056.1"/>
    <property type="molecule type" value="Genomic_DNA"/>
</dbReference>
<dbReference type="InterPro" id="IPR013320">
    <property type="entry name" value="ConA-like_dom_sf"/>
</dbReference>
<accession>A0A1Q2MED1</accession>
<name>A0A1Q2MED1_9BACT</name>
<evidence type="ECO:0000256" key="1">
    <source>
        <dbReference type="ARBA" id="ARBA00022729"/>
    </source>
</evidence>